<dbReference type="Gene3D" id="6.10.140.420">
    <property type="match status" value="1"/>
</dbReference>
<keyword evidence="5" id="KW-0747">Spliceosome</keyword>
<dbReference type="SMART" id="SM01115">
    <property type="entry name" value="cwf21"/>
    <property type="match status" value="1"/>
</dbReference>
<evidence type="ECO:0000256" key="1">
    <source>
        <dbReference type="ARBA" id="ARBA00004123"/>
    </source>
</evidence>
<comment type="caution">
    <text evidence="10">The sequence shown here is derived from an EMBL/GenBank/DDBJ whole genome shotgun (WGS) entry which is preliminary data.</text>
</comment>
<evidence type="ECO:0000256" key="8">
    <source>
        <dbReference type="SAM" id="MobiDB-lite"/>
    </source>
</evidence>
<evidence type="ECO:0000256" key="3">
    <source>
        <dbReference type="ARBA" id="ARBA00020641"/>
    </source>
</evidence>
<dbReference type="GO" id="GO:0008380">
    <property type="term" value="P:RNA splicing"/>
    <property type="evidence" value="ECO:0007669"/>
    <property type="project" value="UniProtKB-KW"/>
</dbReference>
<evidence type="ECO:0000256" key="2">
    <source>
        <dbReference type="ARBA" id="ARBA00005954"/>
    </source>
</evidence>
<dbReference type="EMBL" id="CCBQ010000022">
    <property type="protein sequence ID" value="CDO93290.1"/>
    <property type="molecule type" value="Genomic_DNA"/>
</dbReference>
<dbReference type="GO" id="GO:0005681">
    <property type="term" value="C:spliceosomal complex"/>
    <property type="evidence" value="ECO:0007669"/>
    <property type="project" value="UniProtKB-KW"/>
</dbReference>
<comment type="similarity">
    <text evidence="2">Belongs to the CWC21 family.</text>
</comment>
<keyword evidence="4" id="KW-0507">mRNA processing</keyword>
<evidence type="ECO:0000256" key="5">
    <source>
        <dbReference type="ARBA" id="ARBA00022728"/>
    </source>
</evidence>
<dbReference type="PANTHER" id="PTHR36562:SF5">
    <property type="entry name" value="SERINE_ARGININE REPETITIVE MATRIX 2"/>
    <property type="match status" value="1"/>
</dbReference>
<keyword evidence="11" id="KW-1185">Reference proteome</keyword>
<protein>
    <recommendedName>
        <fullName evidence="3">Pre-mRNA-splicing factor CWC21</fullName>
    </recommendedName>
</protein>
<organism evidence="10 11">
    <name type="scientific">Kluyveromyces dobzhanskii CBS 2104</name>
    <dbReference type="NCBI Taxonomy" id="1427455"/>
    <lineage>
        <taxon>Eukaryota</taxon>
        <taxon>Fungi</taxon>
        <taxon>Dikarya</taxon>
        <taxon>Ascomycota</taxon>
        <taxon>Saccharomycotina</taxon>
        <taxon>Saccharomycetes</taxon>
        <taxon>Saccharomycetales</taxon>
        <taxon>Saccharomycetaceae</taxon>
        <taxon>Kluyveromyces</taxon>
    </lineage>
</organism>
<feature type="domain" description="CWF21" evidence="9">
    <location>
        <begin position="56"/>
        <end position="103"/>
    </location>
</feature>
<feature type="region of interest" description="Disordered" evidence="8">
    <location>
        <begin position="1"/>
        <end position="46"/>
    </location>
</feature>
<evidence type="ECO:0000256" key="4">
    <source>
        <dbReference type="ARBA" id="ARBA00022664"/>
    </source>
</evidence>
<evidence type="ECO:0000313" key="11">
    <source>
        <dbReference type="Proteomes" id="UP000031516"/>
    </source>
</evidence>
<comment type="subcellular location">
    <subcellularLocation>
        <location evidence="1">Nucleus</location>
    </subcellularLocation>
</comment>
<dbReference type="OrthoDB" id="10267305at2759"/>
<proteinExistence type="inferred from homology"/>
<evidence type="ECO:0000256" key="7">
    <source>
        <dbReference type="ARBA" id="ARBA00023242"/>
    </source>
</evidence>
<feature type="compositionally biased region" description="Polar residues" evidence="8">
    <location>
        <begin position="11"/>
        <end position="26"/>
    </location>
</feature>
<dbReference type="InterPro" id="IPR051372">
    <property type="entry name" value="CWC21"/>
</dbReference>
<dbReference type="GO" id="GO:0006397">
    <property type="term" value="P:mRNA processing"/>
    <property type="evidence" value="ECO:0007669"/>
    <property type="project" value="UniProtKB-KW"/>
</dbReference>
<dbReference type="Pfam" id="PF08312">
    <property type="entry name" value="cwf21"/>
    <property type="match status" value="1"/>
</dbReference>
<sequence length="113" mass="12795">MSYNGIGLSSAKGSSTSGYVQQSLALNNKKRDRHAERSKTYQTNELRPVVQDESVLAHKVKREVELLVSEYRDKLEDSQDDLSEDVIDEKCDIYRKSLIAKGTSPDTRTEESQ</sequence>
<dbReference type="AlphaFoldDB" id="A0A0A8L5B2"/>
<gene>
    <name evidence="10" type="ORF">KLDO_g1592</name>
</gene>
<reference evidence="10 11" key="1">
    <citation type="submission" date="2014-03" db="EMBL/GenBank/DDBJ databases">
        <title>The genome of Kluyveromyces dobzhanskii.</title>
        <authorList>
            <person name="Nystedt B."/>
            <person name="Astrom S."/>
        </authorList>
    </citation>
    <scope>NUCLEOTIDE SEQUENCE [LARGE SCALE GENOMIC DNA]</scope>
    <source>
        <strain evidence="10 11">CBS 2104</strain>
    </source>
</reference>
<dbReference type="InterPro" id="IPR013170">
    <property type="entry name" value="mRNA_splic_Cwf21_dom"/>
</dbReference>
<keyword evidence="6" id="KW-0508">mRNA splicing</keyword>
<evidence type="ECO:0000313" key="10">
    <source>
        <dbReference type="EMBL" id="CDO93290.1"/>
    </source>
</evidence>
<evidence type="ECO:0000259" key="9">
    <source>
        <dbReference type="SMART" id="SM01115"/>
    </source>
</evidence>
<evidence type="ECO:0000256" key="6">
    <source>
        <dbReference type="ARBA" id="ARBA00023187"/>
    </source>
</evidence>
<dbReference type="PANTHER" id="PTHR36562">
    <property type="entry name" value="SERINE/ARGININE REPETITIVE MATRIX 2"/>
    <property type="match status" value="1"/>
</dbReference>
<keyword evidence="7" id="KW-0539">Nucleus</keyword>
<name>A0A0A8L5B2_9SACH</name>
<accession>A0A0A8L5B2</accession>
<dbReference type="Proteomes" id="UP000031516">
    <property type="component" value="Unassembled WGS sequence"/>
</dbReference>
<dbReference type="CDD" id="cd21372">
    <property type="entry name" value="cwf21_CWC21-like"/>
    <property type="match status" value="1"/>
</dbReference>